<dbReference type="RefSeq" id="XP_018036453.1">
    <property type="nucleotide sequence ID" value="XM_018182884.1"/>
</dbReference>
<dbReference type="EC" id="1.1.1.138" evidence="4"/>
<dbReference type="PRINTS" id="PR00081">
    <property type="entry name" value="GDHRDH"/>
</dbReference>
<dbReference type="GO" id="GO:0050664">
    <property type="term" value="F:oxidoreductase activity, acting on NAD(P)H, oxygen as acceptor"/>
    <property type="evidence" value="ECO:0007669"/>
    <property type="project" value="TreeGrafter"/>
</dbReference>
<feature type="compositionally biased region" description="Polar residues" evidence="6">
    <location>
        <begin position="1"/>
        <end position="14"/>
    </location>
</feature>
<dbReference type="InterPro" id="IPR002347">
    <property type="entry name" value="SDR_fam"/>
</dbReference>
<dbReference type="Proteomes" id="UP000077069">
    <property type="component" value="Unassembled WGS sequence"/>
</dbReference>
<keyword evidence="2" id="KW-0521">NADP</keyword>
<dbReference type="PROSITE" id="PS00061">
    <property type="entry name" value="ADH_SHORT"/>
    <property type="match status" value="1"/>
</dbReference>
<organism evidence="7 8">
    <name type="scientific">Paraphaeosphaeria sporulosa</name>
    <dbReference type="NCBI Taxonomy" id="1460663"/>
    <lineage>
        <taxon>Eukaryota</taxon>
        <taxon>Fungi</taxon>
        <taxon>Dikarya</taxon>
        <taxon>Ascomycota</taxon>
        <taxon>Pezizomycotina</taxon>
        <taxon>Dothideomycetes</taxon>
        <taxon>Pleosporomycetidae</taxon>
        <taxon>Pleosporales</taxon>
        <taxon>Massarineae</taxon>
        <taxon>Didymosphaeriaceae</taxon>
        <taxon>Paraphaeosphaeria</taxon>
    </lineage>
</organism>
<dbReference type="SUPFAM" id="SSF51735">
    <property type="entry name" value="NAD(P)-binding Rossmann-fold domains"/>
    <property type="match status" value="1"/>
</dbReference>
<dbReference type="EMBL" id="KV441552">
    <property type="protein sequence ID" value="OAG06088.1"/>
    <property type="molecule type" value="Genomic_DNA"/>
</dbReference>
<dbReference type="STRING" id="1460663.A0A177CGW0"/>
<protein>
    <recommendedName>
        <fullName evidence="5">NADP-dependent mannitol dehydrogenase</fullName>
        <ecNumber evidence="4">1.1.1.138</ecNumber>
    </recommendedName>
</protein>
<dbReference type="PANTHER" id="PTHR43008">
    <property type="entry name" value="BENZIL REDUCTASE"/>
    <property type="match status" value="1"/>
</dbReference>
<evidence type="ECO:0000256" key="1">
    <source>
        <dbReference type="ARBA" id="ARBA00006484"/>
    </source>
</evidence>
<evidence type="ECO:0000256" key="2">
    <source>
        <dbReference type="ARBA" id="ARBA00022857"/>
    </source>
</evidence>
<keyword evidence="8" id="KW-1185">Reference proteome</keyword>
<evidence type="ECO:0000313" key="7">
    <source>
        <dbReference type="EMBL" id="OAG06088.1"/>
    </source>
</evidence>
<dbReference type="InParanoid" id="A0A177CGW0"/>
<feature type="region of interest" description="Disordered" evidence="6">
    <location>
        <begin position="1"/>
        <end position="23"/>
    </location>
</feature>
<name>A0A177CGW0_9PLEO</name>
<dbReference type="GeneID" id="28766370"/>
<evidence type="ECO:0000313" key="8">
    <source>
        <dbReference type="Proteomes" id="UP000077069"/>
    </source>
</evidence>
<dbReference type="GO" id="GO:0050085">
    <property type="term" value="F:mannitol 2-dehydrogenase (NADP+) activity"/>
    <property type="evidence" value="ECO:0007669"/>
    <property type="project" value="UniProtKB-EC"/>
</dbReference>
<sequence length="282" mass="29914">MTAANGTSNGNGATRKSIRAPNPPLKDSVFDMFRLDGKTAIITGGSGGIGYEIARALAEAGANIAIWYAHSKKAHALAETIASDFNVKVKAYQVAVEDYAAVEQGVAAVVDEFGRLDIMIANAGIPTKAGGLDDLVEDWNKVRAIDFDGAYYCARAAGLVFKKQGSGNCIFTASMSGHAANVPQEQSCYNACKAGVIHLAKSLAVEWAKWGGRVNCVSPGYIDTAISGDCPFEMKEEWFSLTPLKRDADPRELKAAYLYLASDASTYTTGADIVVDGGYTCR</sequence>
<evidence type="ECO:0000256" key="4">
    <source>
        <dbReference type="ARBA" id="ARBA00066645"/>
    </source>
</evidence>
<dbReference type="Gene3D" id="3.40.50.720">
    <property type="entry name" value="NAD(P)-binding Rossmann-like Domain"/>
    <property type="match status" value="1"/>
</dbReference>
<proteinExistence type="inferred from homology"/>
<dbReference type="AlphaFoldDB" id="A0A177CGW0"/>
<dbReference type="PRINTS" id="PR00080">
    <property type="entry name" value="SDRFAMILY"/>
</dbReference>
<accession>A0A177CGW0</accession>
<dbReference type="GO" id="GO:0019594">
    <property type="term" value="P:mannitol metabolic process"/>
    <property type="evidence" value="ECO:0007669"/>
    <property type="project" value="UniProtKB-ARBA"/>
</dbReference>
<gene>
    <name evidence="7" type="ORF">CC84DRAFT_1217357</name>
</gene>
<evidence type="ECO:0000256" key="3">
    <source>
        <dbReference type="ARBA" id="ARBA00023002"/>
    </source>
</evidence>
<dbReference type="Pfam" id="PF13561">
    <property type="entry name" value="adh_short_C2"/>
    <property type="match status" value="1"/>
</dbReference>
<comment type="similarity">
    <text evidence="1">Belongs to the short-chain dehydrogenases/reductases (SDR) family.</text>
</comment>
<dbReference type="InterPro" id="IPR036291">
    <property type="entry name" value="NAD(P)-bd_dom_sf"/>
</dbReference>
<dbReference type="OrthoDB" id="1888931at2759"/>
<dbReference type="InterPro" id="IPR020904">
    <property type="entry name" value="Sc_DH/Rdtase_CS"/>
</dbReference>
<evidence type="ECO:0000256" key="5">
    <source>
        <dbReference type="ARBA" id="ARBA00069279"/>
    </source>
</evidence>
<reference evidence="7 8" key="1">
    <citation type="submission" date="2016-05" db="EMBL/GenBank/DDBJ databases">
        <title>Comparative analysis of secretome profiles of manganese(II)-oxidizing ascomycete fungi.</title>
        <authorList>
            <consortium name="DOE Joint Genome Institute"/>
            <person name="Zeiner C.A."/>
            <person name="Purvine S.O."/>
            <person name="Zink E.M."/>
            <person name="Wu S."/>
            <person name="Pasa-Tolic L."/>
            <person name="Chaput D.L."/>
            <person name="Haridas S."/>
            <person name="Grigoriev I.V."/>
            <person name="Santelli C.M."/>
            <person name="Hansel C.M."/>
        </authorList>
    </citation>
    <scope>NUCLEOTIDE SEQUENCE [LARGE SCALE GENOMIC DNA]</scope>
    <source>
        <strain evidence="7 8">AP3s5-JAC2a</strain>
    </source>
</reference>
<evidence type="ECO:0000256" key="6">
    <source>
        <dbReference type="SAM" id="MobiDB-lite"/>
    </source>
</evidence>
<keyword evidence="3" id="KW-0560">Oxidoreductase</keyword>
<dbReference type="FunFam" id="3.40.50.720:FF:000090">
    <property type="entry name" value="NADP-dependent mannitol dehydrogenase"/>
    <property type="match status" value="1"/>
</dbReference>
<dbReference type="PANTHER" id="PTHR43008:SF13">
    <property type="entry name" value="L-XYLULOSE REDUCTASE-RELATED"/>
    <property type="match status" value="1"/>
</dbReference>